<dbReference type="SUPFAM" id="SSF75704">
    <property type="entry name" value="Mitotic arrest deficient-like 1, Mad1"/>
    <property type="match status" value="1"/>
</dbReference>
<feature type="coiled-coil region" evidence="7">
    <location>
        <begin position="86"/>
        <end position="113"/>
    </location>
</feature>
<protein>
    <recommendedName>
        <fullName evidence="10">Mitotic spindle assembly checkpoint protein MAD1</fullName>
    </recommendedName>
</protein>
<dbReference type="Gene3D" id="6.10.250.90">
    <property type="match status" value="1"/>
</dbReference>
<dbReference type="Gene3D" id="3.30.457.60">
    <property type="match status" value="1"/>
</dbReference>
<evidence type="ECO:0000256" key="1">
    <source>
        <dbReference type="ARBA" id="ARBA00004123"/>
    </source>
</evidence>
<evidence type="ECO:0000256" key="3">
    <source>
        <dbReference type="ARBA" id="ARBA00022618"/>
    </source>
</evidence>
<reference evidence="9" key="1">
    <citation type="journal article" date="2024" name="Gigascience">
        <title>Chromosome-level genome of the poultry shaft louse Menopon gallinae provides insight into the host-switching and adaptive evolution of parasitic lice.</title>
        <authorList>
            <person name="Xu Y."/>
            <person name="Ma L."/>
            <person name="Liu S."/>
            <person name="Liang Y."/>
            <person name="Liu Q."/>
            <person name="He Z."/>
            <person name="Tian L."/>
            <person name="Duan Y."/>
            <person name="Cai W."/>
            <person name="Li H."/>
            <person name="Song F."/>
        </authorList>
    </citation>
    <scope>NUCLEOTIDE SEQUENCE</scope>
    <source>
        <strain evidence="9">Cailab_2023a</strain>
    </source>
</reference>
<dbReference type="GO" id="GO:0051315">
    <property type="term" value="P:attachment of mitotic spindle microtubules to kinetochore"/>
    <property type="evidence" value="ECO:0007669"/>
    <property type="project" value="TreeGrafter"/>
</dbReference>
<evidence type="ECO:0000256" key="5">
    <source>
        <dbReference type="ARBA" id="ARBA00023242"/>
    </source>
</evidence>
<keyword evidence="3" id="KW-0132">Cell division</keyword>
<dbReference type="GO" id="GO:0051301">
    <property type="term" value="P:cell division"/>
    <property type="evidence" value="ECO:0007669"/>
    <property type="project" value="UniProtKB-KW"/>
</dbReference>
<keyword evidence="5" id="KW-0539">Nucleus</keyword>
<dbReference type="EMBL" id="JARGDH010000004">
    <property type="protein sequence ID" value="KAL0271209.1"/>
    <property type="molecule type" value="Genomic_DNA"/>
</dbReference>
<dbReference type="InterPro" id="IPR008672">
    <property type="entry name" value="Mad1"/>
</dbReference>
<evidence type="ECO:0000256" key="7">
    <source>
        <dbReference type="SAM" id="Coils"/>
    </source>
</evidence>
<gene>
    <name evidence="9" type="ORF">PYX00_008378</name>
</gene>
<comment type="caution">
    <text evidence="9">The sequence shown here is derived from an EMBL/GenBank/DDBJ whole genome shotgun (WGS) entry which is preliminary data.</text>
</comment>
<dbReference type="GO" id="GO:0072686">
    <property type="term" value="C:mitotic spindle"/>
    <property type="evidence" value="ECO:0007669"/>
    <property type="project" value="TreeGrafter"/>
</dbReference>
<proteinExistence type="inferred from homology"/>
<dbReference type="PANTHER" id="PTHR23168:SF0">
    <property type="entry name" value="MITOTIC SPINDLE ASSEMBLY CHECKPOINT PROTEIN MAD1"/>
    <property type="match status" value="1"/>
</dbReference>
<dbReference type="GO" id="GO:0007094">
    <property type="term" value="P:mitotic spindle assembly checkpoint signaling"/>
    <property type="evidence" value="ECO:0007669"/>
    <property type="project" value="InterPro"/>
</dbReference>
<sequence>MSDKDRMSLPGDDVPGSCHKGAGERFSTNFARLSSTGSCVKGISFNSSSENNLPFKRKIDHDISYLDEKRRRDVTETSTCVSPWEFRRLRADLVEAQAQIVKLEDRIDELHKKNKETVIFFDKEKSEMKLQIESNRTTVKDLEYRLHKVKKREAECRQELSEYIKLSESEKAKLNEKLLQLERENNELKGKCDEVEISSQSSVTKFQEEIQNLKEENERLKLNLEEKTELCSNLEDRLSAALKAFNDADSVKDELHLLKIKLQELESEKAQFEESRRLTVVLSEKVLKLPEMEKELQAKRQEVANLRLSVHNKVVLEELIHDLKLKLSAVEEREKQIPPLKAKLAELEMELKKWHTLAADFGTEPTIDSLRWYIESLQEKELNASVETNNLNASIRSSETKLSTLQNELQNMKQIKEKLESSLQKLKVEVQVLRKKSILVTRERDSYRQQLDLYEKDLTMTGLSNENFNNEIFTQMKDRIKTLEESLEEYRKHVEVLENQLKECREEDPVDNLAEIRKLKEEVQNLEETNKFLSKIRDELERKLEIRALKGEYLSPDTKILHFRDNPLAEAQRKQKEDIASLQEECDRLRTRVQLLESGEVMDITQKVGENIQFLSSERVKELEKELESANLKMQRLKEVYRKTSQEFCDVSFMLLGYRIVLVSNNKLYKLYNMYSSSPSDYLMFQLTKNGTMEMLGTPFAESLSKLVDEHLHKGNSIPAFLAAVTLSLYSSNEQSEEDDDDDEPEQEEPPEEIELD</sequence>
<comment type="subcellular location">
    <subcellularLocation>
        <location evidence="1">Nucleus</location>
    </subcellularLocation>
</comment>
<keyword evidence="4" id="KW-0498">Mitosis</keyword>
<evidence type="ECO:0000313" key="9">
    <source>
        <dbReference type="EMBL" id="KAL0271209.1"/>
    </source>
</evidence>
<evidence type="ECO:0000256" key="8">
    <source>
        <dbReference type="SAM" id="MobiDB-lite"/>
    </source>
</evidence>
<feature type="coiled-coil region" evidence="7">
    <location>
        <begin position="473"/>
        <end position="543"/>
    </location>
</feature>
<feature type="region of interest" description="Disordered" evidence="8">
    <location>
        <begin position="1"/>
        <end position="20"/>
    </location>
</feature>
<evidence type="ECO:0000256" key="4">
    <source>
        <dbReference type="ARBA" id="ARBA00022776"/>
    </source>
</evidence>
<evidence type="ECO:0000256" key="6">
    <source>
        <dbReference type="ARBA" id="ARBA00023306"/>
    </source>
</evidence>
<comment type="similarity">
    <text evidence="2">Belongs to the MAD1 family.</text>
</comment>
<feature type="coiled-coil region" evidence="7">
    <location>
        <begin position="388"/>
        <end position="436"/>
    </location>
</feature>
<keyword evidence="6" id="KW-0131">Cell cycle</keyword>
<dbReference type="AlphaFoldDB" id="A0AAW2HN52"/>
<evidence type="ECO:0008006" key="10">
    <source>
        <dbReference type="Google" id="ProtNLM"/>
    </source>
</evidence>
<name>A0AAW2HN52_9NEOP</name>
<feature type="coiled-coil region" evidence="7">
    <location>
        <begin position="139"/>
        <end position="333"/>
    </location>
</feature>
<dbReference type="GO" id="GO:0005635">
    <property type="term" value="C:nuclear envelope"/>
    <property type="evidence" value="ECO:0007669"/>
    <property type="project" value="TreeGrafter"/>
</dbReference>
<evidence type="ECO:0000256" key="2">
    <source>
        <dbReference type="ARBA" id="ARBA00008029"/>
    </source>
</evidence>
<dbReference type="PANTHER" id="PTHR23168">
    <property type="entry name" value="MITOTIC SPINDLE ASSEMBLY CHECKPOINT PROTEIN MAD1 MITOTIC ARREST DEFICIENT-LIKE PROTEIN 1"/>
    <property type="match status" value="1"/>
</dbReference>
<keyword evidence="7" id="KW-0175">Coiled coil</keyword>
<dbReference type="Gene3D" id="1.20.5.170">
    <property type="match status" value="1"/>
</dbReference>
<organism evidence="9">
    <name type="scientific">Menopon gallinae</name>
    <name type="common">poultry shaft louse</name>
    <dbReference type="NCBI Taxonomy" id="328185"/>
    <lineage>
        <taxon>Eukaryota</taxon>
        <taxon>Metazoa</taxon>
        <taxon>Ecdysozoa</taxon>
        <taxon>Arthropoda</taxon>
        <taxon>Hexapoda</taxon>
        <taxon>Insecta</taxon>
        <taxon>Pterygota</taxon>
        <taxon>Neoptera</taxon>
        <taxon>Paraneoptera</taxon>
        <taxon>Psocodea</taxon>
        <taxon>Troctomorpha</taxon>
        <taxon>Phthiraptera</taxon>
        <taxon>Amblycera</taxon>
        <taxon>Menoponidae</taxon>
        <taxon>Menopon</taxon>
    </lineage>
</organism>
<feature type="region of interest" description="Disordered" evidence="8">
    <location>
        <begin position="732"/>
        <end position="757"/>
    </location>
</feature>
<feature type="coiled-coil region" evidence="7">
    <location>
        <begin position="572"/>
        <end position="647"/>
    </location>
</feature>
<dbReference type="GO" id="GO:0000776">
    <property type="term" value="C:kinetochore"/>
    <property type="evidence" value="ECO:0007669"/>
    <property type="project" value="TreeGrafter"/>
</dbReference>
<feature type="compositionally biased region" description="Acidic residues" evidence="8">
    <location>
        <begin position="735"/>
        <end position="757"/>
    </location>
</feature>
<dbReference type="Pfam" id="PF05557">
    <property type="entry name" value="MAD"/>
    <property type="match status" value="1"/>
</dbReference>
<accession>A0AAW2HN52</accession>